<dbReference type="PANTHER" id="PTHR35526:SF3">
    <property type="entry name" value="ANTI-SIGMA-F FACTOR RSBW"/>
    <property type="match status" value="1"/>
</dbReference>
<keyword evidence="1" id="KW-0723">Serine/threonine-protein kinase</keyword>
<keyword evidence="1" id="KW-0808">Transferase</keyword>
<keyword evidence="1" id="KW-0418">Kinase</keyword>
<sequence length="150" mass="16519">MTGHSAFAVNTERSFPGTCQGLRRSRRFLRWGIAEVYPRQVDDAELCLSEAFTNAVKHTLSGRPGGRVTVRAYALTCGPLYVDVLDQGPVNGTDRPAVDPRACDLDAEHGRGLHLIHELTRYWTYLPGRAHGCLCLTFDVPALPRRTAAA</sequence>
<dbReference type="InterPro" id="IPR036890">
    <property type="entry name" value="HATPase_C_sf"/>
</dbReference>
<accession>A0A852U1F9</accession>
<name>A0A852U1F9_9ACTN</name>
<gene>
    <name evidence="3" type="ORF">HDA32_004537</name>
</gene>
<dbReference type="Gene3D" id="3.30.565.10">
    <property type="entry name" value="Histidine kinase-like ATPase, C-terminal domain"/>
    <property type="match status" value="1"/>
</dbReference>
<dbReference type="PANTHER" id="PTHR35526">
    <property type="entry name" value="ANTI-SIGMA-F FACTOR RSBW-RELATED"/>
    <property type="match status" value="1"/>
</dbReference>
<dbReference type="SUPFAM" id="SSF55874">
    <property type="entry name" value="ATPase domain of HSP90 chaperone/DNA topoisomerase II/histidine kinase"/>
    <property type="match status" value="1"/>
</dbReference>
<reference evidence="3 4" key="1">
    <citation type="submission" date="2020-07" db="EMBL/GenBank/DDBJ databases">
        <title>Sequencing the genomes of 1000 actinobacteria strains.</title>
        <authorList>
            <person name="Klenk H.-P."/>
        </authorList>
    </citation>
    <scope>NUCLEOTIDE SEQUENCE [LARGE SCALE GENOMIC DNA]</scope>
    <source>
        <strain evidence="3 4">CXB654</strain>
    </source>
</reference>
<dbReference type="Proteomes" id="UP000589036">
    <property type="component" value="Unassembled WGS sequence"/>
</dbReference>
<dbReference type="InterPro" id="IPR003594">
    <property type="entry name" value="HATPase_dom"/>
</dbReference>
<dbReference type="RefSeq" id="WP_179645084.1">
    <property type="nucleotide sequence ID" value="NZ_BAAAYY010000029.1"/>
</dbReference>
<dbReference type="GO" id="GO:0004674">
    <property type="term" value="F:protein serine/threonine kinase activity"/>
    <property type="evidence" value="ECO:0007669"/>
    <property type="project" value="UniProtKB-KW"/>
</dbReference>
<dbReference type="AlphaFoldDB" id="A0A852U1F9"/>
<protein>
    <submittedName>
        <fullName evidence="3">Anti-sigma regulatory factor (Ser/Thr protein kinase)</fullName>
    </submittedName>
</protein>
<dbReference type="EMBL" id="JACCCC010000001">
    <property type="protein sequence ID" value="NYE49417.1"/>
    <property type="molecule type" value="Genomic_DNA"/>
</dbReference>
<organism evidence="3 4">
    <name type="scientific">Spinactinospora alkalitolerans</name>
    <dbReference type="NCBI Taxonomy" id="687207"/>
    <lineage>
        <taxon>Bacteria</taxon>
        <taxon>Bacillati</taxon>
        <taxon>Actinomycetota</taxon>
        <taxon>Actinomycetes</taxon>
        <taxon>Streptosporangiales</taxon>
        <taxon>Nocardiopsidaceae</taxon>
        <taxon>Spinactinospora</taxon>
    </lineage>
</organism>
<evidence type="ECO:0000313" key="4">
    <source>
        <dbReference type="Proteomes" id="UP000589036"/>
    </source>
</evidence>
<evidence type="ECO:0000313" key="3">
    <source>
        <dbReference type="EMBL" id="NYE49417.1"/>
    </source>
</evidence>
<proteinExistence type="predicted"/>
<dbReference type="InterPro" id="IPR050267">
    <property type="entry name" value="Anti-sigma-factor_SerPK"/>
</dbReference>
<dbReference type="CDD" id="cd16936">
    <property type="entry name" value="HATPase_RsbW-like"/>
    <property type="match status" value="1"/>
</dbReference>
<keyword evidence="4" id="KW-1185">Reference proteome</keyword>
<evidence type="ECO:0000256" key="1">
    <source>
        <dbReference type="ARBA" id="ARBA00022527"/>
    </source>
</evidence>
<feature type="domain" description="Histidine kinase/HSP90-like ATPase" evidence="2">
    <location>
        <begin position="26"/>
        <end position="125"/>
    </location>
</feature>
<comment type="caution">
    <text evidence="3">The sequence shown here is derived from an EMBL/GenBank/DDBJ whole genome shotgun (WGS) entry which is preliminary data.</text>
</comment>
<dbReference type="Pfam" id="PF13581">
    <property type="entry name" value="HATPase_c_2"/>
    <property type="match status" value="1"/>
</dbReference>
<evidence type="ECO:0000259" key="2">
    <source>
        <dbReference type="Pfam" id="PF13581"/>
    </source>
</evidence>